<dbReference type="EMBL" id="WNZX01000001">
    <property type="protein sequence ID" value="MUG69367.1"/>
    <property type="molecule type" value="Genomic_DNA"/>
</dbReference>
<feature type="active site" evidence="14">
    <location>
        <position position="253"/>
    </location>
</feature>
<evidence type="ECO:0000256" key="9">
    <source>
        <dbReference type="ARBA" id="ARBA00023315"/>
    </source>
</evidence>
<accession>A0A7X3CQN5</accession>
<evidence type="ECO:0000256" key="13">
    <source>
        <dbReference type="ARBA" id="ARBA00052985"/>
    </source>
</evidence>
<comment type="similarity">
    <text evidence="2 14">Belongs to the thiolase-like superfamily. FabH family.</text>
</comment>
<dbReference type="NCBIfam" id="TIGR00747">
    <property type="entry name" value="fabH"/>
    <property type="match status" value="1"/>
</dbReference>
<evidence type="ECO:0000256" key="7">
    <source>
        <dbReference type="ARBA" id="ARBA00023160"/>
    </source>
</evidence>
<comment type="function">
    <text evidence="14">Catalyzes the condensation reaction of fatty acid synthesis by the addition to an acyl acceptor of two carbons from malonyl-ACP. Catalyzes the first condensation reaction which initiates fatty acid synthesis and may therefore play a role in governing the total rate of fatty acid production. Possesses both acetoacetyl-ACP synthase and acetyl transacylase activities. Its substrate specificity determines the biosynthesis of branched-chain and/or straight-chain of fatty acids.</text>
</comment>
<dbReference type="PANTHER" id="PTHR43091:SF1">
    <property type="entry name" value="BETA-KETOACYL-[ACYL-CARRIER-PROTEIN] SYNTHASE III, CHLOROPLASTIC"/>
    <property type="match status" value="1"/>
</dbReference>
<dbReference type="EC" id="2.3.1.180" evidence="14"/>
<evidence type="ECO:0000259" key="16">
    <source>
        <dbReference type="Pfam" id="PF08545"/>
    </source>
</evidence>
<keyword evidence="4 14" id="KW-0808">Transferase</keyword>
<gene>
    <name evidence="14 17" type="primary">fabH</name>
    <name evidence="17" type="ORF">GNP93_01625</name>
</gene>
<comment type="caution">
    <text evidence="17">The sequence shown here is derived from an EMBL/GenBank/DDBJ whole genome shotgun (WGS) entry which is preliminary data.</text>
</comment>
<keyword evidence="8 14" id="KW-0511">Multifunctional enzyme</keyword>
<keyword evidence="14" id="KW-0963">Cytoplasm</keyword>
<dbReference type="Pfam" id="PF08545">
    <property type="entry name" value="ACP_syn_III"/>
    <property type="match status" value="1"/>
</dbReference>
<dbReference type="Gene3D" id="3.40.47.10">
    <property type="match status" value="1"/>
</dbReference>
<evidence type="ECO:0000256" key="4">
    <source>
        <dbReference type="ARBA" id="ARBA00022679"/>
    </source>
</evidence>
<evidence type="ECO:0000256" key="2">
    <source>
        <dbReference type="ARBA" id="ARBA00008642"/>
    </source>
</evidence>
<dbReference type="GO" id="GO:0005737">
    <property type="term" value="C:cytoplasm"/>
    <property type="evidence" value="ECO:0007669"/>
    <property type="project" value="UniProtKB-SubCell"/>
</dbReference>
<evidence type="ECO:0000256" key="1">
    <source>
        <dbReference type="ARBA" id="ARBA00005194"/>
    </source>
</evidence>
<dbReference type="GO" id="GO:0006633">
    <property type="term" value="P:fatty acid biosynthetic process"/>
    <property type="evidence" value="ECO:0007669"/>
    <property type="project" value="UniProtKB-UniRule"/>
</dbReference>
<dbReference type="NCBIfam" id="NF006829">
    <property type="entry name" value="PRK09352.1"/>
    <property type="match status" value="1"/>
</dbReference>
<evidence type="ECO:0000313" key="17">
    <source>
        <dbReference type="EMBL" id="MUG69367.1"/>
    </source>
</evidence>
<evidence type="ECO:0000256" key="8">
    <source>
        <dbReference type="ARBA" id="ARBA00023268"/>
    </source>
</evidence>
<dbReference type="InterPro" id="IPR016039">
    <property type="entry name" value="Thiolase-like"/>
</dbReference>
<evidence type="ECO:0000259" key="15">
    <source>
        <dbReference type="Pfam" id="PF08541"/>
    </source>
</evidence>
<protein>
    <recommendedName>
        <fullName evidence="14">Beta-ketoacyl-[acyl-carrier-protein] synthase III</fullName>
        <shortName evidence="14">Beta-ketoacyl-ACP synthase III</shortName>
        <shortName evidence="14">KAS III</shortName>
        <ecNumber evidence="14">2.3.1.180</ecNumber>
    </recommendedName>
    <alternativeName>
        <fullName evidence="14">3-oxoacyl-[acyl-carrier-protein] synthase 3</fullName>
    </alternativeName>
    <alternativeName>
        <fullName evidence="14">3-oxoacyl-[acyl-carrier-protein] synthase III</fullName>
    </alternativeName>
</protein>
<reference evidence="17 18" key="1">
    <citation type="submission" date="2019-11" db="EMBL/GenBank/DDBJ databases">
        <title>Draft genome sequences of five Paenibacillus species of dairy origin.</title>
        <authorList>
            <person name="Olajide A.M."/>
            <person name="Chen S."/>
            <person name="Lapointe G."/>
        </authorList>
    </citation>
    <scope>NUCLEOTIDE SEQUENCE [LARGE SCALE GENOMIC DNA]</scope>
    <source>
        <strain evidence="17 18">2CS3</strain>
    </source>
</reference>
<proteinExistence type="inferred from homology"/>
<keyword evidence="3 14" id="KW-0444">Lipid biosynthesis</keyword>
<dbReference type="PANTHER" id="PTHR43091">
    <property type="entry name" value="3-OXOACYL-[ACYL-CARRIER-PROTEIN] SYNTHASE"/>
    <property type="match status" value="1"/>
</dbReference>
<evidence type="ECO:0000256" key="11">
    <source>
        <dbReference type="ARBA" id="ARBA00052407"/>
    </source>
</evidence>
<dbReference type="SUPFAM" id="SSF53901">
    <property type="entry name" value="Thiolase-like"/>
    <property type="match status" value="1"/>
</dbReference>
<name>A0A7X3CQN5_9BACL</name>
<keyword evidence="7 14" id="KW-0275">Fatty acid biosynthesis</keyword>
<keyword evidence="18" id="KW-1185">Reference proteome</keyword>
<comment type="catalytic activity">
    <reaction evidence="11">
        <text>(2S)-2-methylbutanoyl-CoA + malonyl-[ACP] + H(+) = (4S)-4-methyl-3-oxohexanoyl-[ACP] + CO2 + CoA</text>
        <dbReference type="Rhea" id="RHEA:42276"/>
        <dbReference type="Rhea" id="RHEA-COMP:9623"/>
        <dbReference type="Rhea" id="RHEA-COMP:17148"/>
        <dbReference type="ChEBI" id="CHEBI:15378"/>
        <dbReference type="ChEBI" id="CHEBI:16526"/>
        <dbReference type="ChEBI" id="CHEBI:57287"/>
        <dbReference type="ChEBI" id="CHEBI:78449"/>
        <dbReference type="ChEBI" id="CHEBI:88166"/>
        <dbReference type="ChEBI" id="CHEBI:167462"/>
        <dbReference type="EC" id="2.3.1.300"/>
    </reaction>
    <physiologicalReaction direction="left-to-right" evidence="11">
        <dbReference type="Rhea" id="RHEA:42277"/>
    </physiologicalReaction>
</comment>
<dbReference type="HAMAP" id="MF_01815">
    <property type="entry name" value="FabH"/>
    <property type="match status" value="1"/>
</dbReference>
<evidence type="ECO:0000313" key="18">
    <source>
        <dbReference type="Proteomes" id="UP000450917"/>
    </source>
</evidence>
<keyword evidence="5 14" id="KW-0276">Fatty acid metabolism</keyword>
<dbReference type="InterPro" id="IPR013747">
    <property type="entry name" value="ACP_syn_III_C"/>
</dbReference>
<dbReference type="GO" id="GO:0004315">
    <property type="term" value="F:3-oxoacyl-[acyl-carrier-protein] synthase activity"/>
    <property type="evidence" value="ECO:0007669"/>
    <property type="project" value="InterPro"/>
</dbReference>
<organism evidence="17 18">
    <name type="scientific">Paenibacillus validus</name>
    <dbReference type="NCBI Taxonomy" id="44253"/>
    <lineage>
        <taxon>Bacteria</taxon>
        <taxon>Bacillati</taxon>
        <taxon>Bacillota</taxon>
        <taxon>Bacilli</taxon>
        <taxon>Bacillales</taxon>
        <taxon>Paenibacillaceae</taxon>
        <taxon>Paenibacillus</taxon>
    </lineage>
</organism>
<keyword evidence="6 14" id="KW-0443">Lipid metabolism</keyword>
<comment type="domain">
    <text evidence="14">The last Arg residue of the ACP-binding site is essential for the weak association between ACP/AcpP and FabH.</text>
</comment>
<keyword evidence="9 14" id="KW-0012">Acyltransferase</keyword>
<dbReference type="CDD" id="cd00830">
    <property type="entry name" value="KAS_III"/>
    <property type="match status" value="1"/>
</dbReference>
<feature type="domain" description="Beta-ketoacyl-[acyl-carrier-protein] synthase III N-terminal" evidence="16">
    <location>
        <begin position="107"/>
        <end position="187"/>
    </location>
</feature>
<dbReference type="AlphaFoldDB" id="A0A7X3CQN5"/>
<feature type="region of interest" description="ACP-binding" evidence="14">
    <location>
        <begin position="254"/>
        <end position="258"/>
    </location>
</feature>
<evidence type="ECO:0000256" key="3">
    <source>
        <dbReference type="ARBA" id="ARBA00022516"/>
    </source>
</evidence>
<comment type="pathway">
    <text evidence="1 14">Lipid metabolism; fatty acid biosynthesis.</text>
</comment>
<evidence type="ECO:0000256" key="10">
    <source>
        <dbReference type="ARBA" id="ARBA00051096"/>
    </source>
</evidence>
<comment type="subcellular location">
    <subcellularLocation>
        <location evidence="14">Cytoplasm</location>
    </subcellularLocation>
</comment>
<evidence type="ECO:0000256" key="6">
    <source>
        <dbReference type="ARBA" id="ARBA00023098"/>
    </source>
</evidence>
<dbReference type="Pfam" id="PF08541">
    <property type="entry name" value="ACP_syn_III_C"/>
    <property type="match status" value="1"/>
</dbReference>
<evidence type="ECO:0000256" key="5">
    <source>
        <dbReference type="ARBA" id="ARBA00022832"/>
    </source>
</evidence>
<feature type="domain" description="Beta-ketoacyl-[acyl-carrier-protein] synthase III C-terminal" evidence="15">
    <location>
        <begin position="237"/>
        <end position="325"/>
    </location>
</feature>
<dbReference type="UniPathway" id="UPA00094"/>
<sequence length="326" mass="35337">MYKAIVSGTGSYVPEHIVTNHDLEKLVDTSDQWILERTGIAERRIVTDDQATSDLAYFAALEAIQSAGITAADIDMIIVATETPDHPFPPVACQLQQRLGCRQVTAFDVHLACTGFIASLHVAEKFVKAGPHRHVLVVGADTLSRITDYTDRSTCIIFADGAGAFVLSREEGGGTLGLLHTAVHANGEYFDAAIVPGGGSRYPGAGDESNKNKIHMNGNRIFRLAVNLMSQSIMETLEHCRYTLEQVDWVIPHQANQRIIDAVGRTLEVPEHKMISTIRYFGNNSAATIPLAMDRSVKANKIKRGDVVALAAFGGGLGWGSALLHY</sequence>
<comment type="catalytic activity">
    <reaction evidence="10">
        <text>malonyl-[ACP] + acetyl-CoA + H(+) = 3-oxobutanoyl-[ACP] + CO2 + CoA</text>
        <dbReference type="Rhea" id="RHEA:12080"/>
        <dbReference type="Rhea" id="RHEA-COMP:9623"/>
        <dbReference type="Rhea" id="RHEA-COMP:9625"/>
        <dbReference type="ChEBI" id="CHEBI:15378"/>
        <dbReference type="ChEBI" id="CHEBI:16526"/>
        <dbReference type="ChEBI" id="CHEBI:57287"/>
        <dbReference type="ChEBI" id="CHEBI:57288"/>
        <dbReference type="ChEBI" id="CHEBI:78449"/>
        <dbReference type="ChEBI" id="CHEBI:78450"/>
        <dbReference type="EC" id="2.3.1.180"/>
    </reaction>
    <physiologicalReaction direction="left-to-right" evidence="10">
        <dbReference type="Rhea" id="RHEA:12081"/>
    </physiologicalReaction>
</comment>
<dbReference type="InterPro" id="IPR004655">
    <property type="entry name" value="FabH"/>
</dbReference>
<dbReference type="InterPro" id="IPR013751">
    <property type="entry name" value="ACP_syn_III_N"/>
</dbReference>
<dbReference type="FunFam" id="3.40.47.10:FF:000004">
    <property type="entry name" value="3-oxoacyl-[acyl-carrier-protein] synthase 3"/>
    <property type="match status" value="1"/>
</dbReference>
<evidence type="ECO:0000256" key="12">
    <source>
        <dbReference type="ARBA" id="ARBA00052467"/>
    </source>
</evidence>
<feature type="active site" evidence="14">
    <location>
        <position position="113"/>
    </location>
</feature>
<comment type="catalytic activity">
    <reaction evidence="13">
        <text>3-methylbutanoyl-CoA + malonyl-[ACP] + H(+) = 5-methyl-3-oxohexanoyl-[ACP] + CO2 + CoA</text>
        <dbReference type="Rhea" id="RHEA:42272"/>
        <dbReference type="Rhea" id="RHEA-COMP:9623"/>
        <dbReference type="Rhea" id="RHEA-COMP:9941"/>
        <dbReference type="ChEBI" id="CHEBI:15378"/>
        <dbReference type="ChEBI" id="CHEBI:16526"/>
        <dbReference type="ChEBI" id="CHEBI:57287"/>
        <dbReference type="ChEBI" id="CHEBI:57345"/>
        <dbReference type="ChEBI" id="CHEBI:78449"/>
        <dbReference type="ChEBI" id="CHEBI:78822"/>
        <dbReference type="EC" id="2.3.1.300"/>
    </reaction>
    <physiologicalReaction direction="left-to-right" evidence="13">
        <dbReference type="Rhea" id="RHEA:42273"/>
    </physiologicalReaction>
</comment>
<feature type="active site" evidence="14">
    <location>
        <position position="283"/>
    </location>
</feature>
<comment type="subunit">
    <text evidence="14">Homodimer.</text>
</comment>
<dbReference type="Proteomes" id="UP000450917">
    <property type="component" value="Unassembled WGS sequence"/>
</dbReference>
<evidence type="ECO:0000256" key="14">
    <source>
        <dbReference type="HAMAP-Rule" id="MF_01815"/>
    </source>
</evidence>
<comment type="catalytic activity">
    <reaction evidence="12">
        <text>2-methylpropanoyl-CoA + malonyl-[ACP] + H(+) = 4-methyl-3-oxopentanoyl-[ACP] + CO2 + CoA</text>
        <dbReference type="Rhea" id="RHEA:42268"/>
        <dbReference type="Rhea" id="RHEA-COMP:9623"/>
        <dbReference type="Rhea" id="RHEA-COMP:9940"/>
        <dbReference type="ChEBI" id="CHEBI:15378"/>
        <dbReference type="ChEBI" id="CHEBI:16526"/>
        <dbReference type="ChEBI" id="CHEBI:57287"/>
        <dbReference type="ChEBI" id="CHEBI:57338"/>
        <dbReference type="ChEBI" id="CHEBI:78449"/>
        <dbReference type="ChEBI" id="CHEBI:78820"/>
        <dbReference type="EC" id="2.3.1.300"/>
    </reaction>
    <physiologicalReaction direction="left-to-right" evidence="12">
        <dbReference type="Rhea" id="RHEA:42269"/>
    </physiologicalReaction>
</comment>
<dbReference type="RefSeq" id="WP_054795673.1">
    <property type="nucleotide sequence ID" value="NZ_JARTHJ010000177.1"/>
</dbReference>
<dbReference type="GO" id="GO:0033818">
    <property type="term" value="F:beta-ketoacyl-acyl-carrier-protein synthase III activity"/>
    <property type="evidence" value="ECO:0007669"/>
    <property type="project" value="UniProtKB-UniRule"/>
</dbReference>